<dbReference type="SUPFAM" id="SSF48726">
    <property type="entry name" value="Immunoglobulin"/>
    <property type="match status" value="3"/>
</dbReference>
<dbReference type="PANTHER" id="PTHR11481">
    <property type="entry name" value="IMMUNOGLOBULIN FC RECEPTOR"/>
    <property type="match status" value="1"/>
</dbReference>
<dbReference type="Proteomes" id="UP000823561">
    <property type="component" value="Chromosome 7"/>
</dbReference>
<dbReference type="SMART" id="SM00408">
    <property type="entry name" value="IGc2"/>
    <property type="match status" value="3"/>
</dbReference>
<feature type="domain" description="Ig-like" evidence="5">
    <location>
        <begin position="131"/>
        <end position="215"/>
    </location>
</feature>
<evidence type="ECO:0000313" key="7">
    <source>
        <dbReference type="Proteomes" id="UP000823561"/>
    </source>
</evidence>
<dbReference type="Pfam" id="PF13927">
    <property type="entry name" value="Ig_3"/>
    <property type="match status" value="3"/>
</dbReference>
<dbReference type="SMART" id="SM00409">
    <property type="entry name" value="IG"/>
    <property type="match status" value="3"/>
</dbReference>
<dbReference type="Gene3D" id="2.60.40.10">
    <property type="entry name" value="Immunoglobulins"/>
    <property type="match status" value="3"/>
</dbReference>
<keyword evidence="4" id="KW-0812">Transmembrane</keyword>
<comment type="caution">
    <text evidence="6">The sequence shown here is derived from an EMBL/GenBank/DDBJ whole genome shotgun (WGS) entry which is preliminary data.</text>
</comment>
<dbReference type="InterPro" id="IPR036179">
    <property type="entry name" value="Ig-like_dom_sf"/>
</dbReference>
<accession>A0AAV6GVT6</accession>
<dbReference type="InterPro" id="IPR013783">
    <property type="entry name" value="Ig-like_fold"/>
</dbReference>
<keyword evidence="1" id="KW-0732">Signal</keyword>
<gene>
    <name evidence="6" type="ORF">AALO_G00094380</name>
</gene>
<sequence>MMPTNPGSSADAHGSLLWSISALVILIPYVGSCNFFYTEELPLATVTVEPQSPVFTGETVTLKCVIASHSDWTYNWYKEPSSVPVSVGNTITINVATKFHMGQYWCQGERTDRPTTSQPSEKTTLDVKESPLATVTVEPQSPVFTGETVSLKCVIASLSDWTYKWYKGSSRTPVSEGNTITINGATESHKGQYWCQGERRDRPTSSEPSGKTTLDIKELPLATVTVEPKSPVFTGETVTLKCVIASHSGWIYTWYKGSRRTPVSEGNTFTINRATKSHMGQYWCQGERRDRPTESQPSGKLTLDVKDSLQENSRDEL</sequence>
<dbReference type="GO" id="GO:0009897">
    <property type="term" value="C:external side of plasma membrane"/>
    <property type="evidence" value="ECO:0007669"/>
    <property type="project" value="TreeGrafter"/>
</dbReference>
<feature type="region of interest" description="Disordered" evidence="3">
    <location>
        <begin position="193"/>
        <end position="212"/>
    </location>
</feature>
<dbReference type="GO" id="GO:0004888">
    <property type="term" value="F:transmembrane signaling receptor activity"/>
    <property type="evidence" value="ECO:0007669"/>
    <property type="project" value="TreeGrafter"/>
</dbReference>
<feature type="region of interest" description="Disordered" evidence="3">
    <location>
        <begin position="285"/>
        <end position="317"/>
    </location>
</feature>
<feature type="domain" description="Ig-like" evidence="5">
    <location>
        <begin position="42"/>
        <end position="126"/>
    </location>
</feature>
<dbReference type="GO" id="GO:0006955">
    <property type="term" value="P:immune response"/>
    <property type="evidence" value="ECO:0007669"/>
    <property type="project" value="TreeGrafter"/>
</dbReference>
<dbReference type="PROSITE" id="PS50835">
    <property type="entry name" value="IG_LIKE"/>
    <property type="match status" value="3"/>
</dbReference>
<proteinExistence type="predicted"/>
<evidence type="ECO:0000256" key="4">
    <source>
        <dbReference type="SAM" id="Phobius"/>
    </source>
</evidence>
<organism evidence="6 7">
    <name type="scientific">Alosa alosa</name>
    <name type="common">allis shad</name>
    <dbReference type="NCBI Taxonomy" id="278164"/>
    <lineage>
        <taxon>Eukaryota</taxon>
        <taxon>Metazoa</taxon>
        <taxon>Chordata</taxon>
        <taxon>Craniata</taxon>
        <taxon>Vertebrata</taxon>
        <taxon>Euteleostomi</taxon>
        <taxon>Actinopterygii</taxon>
        <taxon>Neopterygii</taxon>
        <taxon>Teleostei</taxon>
        <taxon>Clupei</taxon>
        <taxon>Clupeiformes</taxon>
        <taxon>Clupeoidei</taxon>
        <taxon>Clupeidae</taxon>
        <taxon>Alosa</taxon>
    </lineage>
</organism>
<dbReference type="EMBL" id="JADWDJ010000007">
    <property type="protein sequence ID" value="KAG5278027.1"/>
    <property type="molecule type" value="Genomic_DNA"/>
</dbReference>
<dbReference type="PANTHER" id="PTHR11481:SF112">
    <property type="entry name" value="FC RECEPTOR-LIKE PROTEIN 4-RELATED"/>
    <property type="match status" value="1"/>
</dbReference>
<name>A0AAV6GVT6_9TELE</name>
<keyword evidence="4" id="KW-0472">Membrane</keyword>
<keyword evidence="7" id="KW-1185">Reference proteome</keyword>
<dbReference type="InterPro" id="IPR003598">
    <property type="entry name" value="Ig_sub2"/>
</dbReference>
<reference evidence="6" key="1">
    <citation type="submission" date="2020-10" db="EMBL/GenBank/DDBJ databases">
        <title>Chromosome-scale genome assembly of the Allis shad, Alosa alosa.</title>
        <authorList>
            <person name="Margot Z."/>
            <person name="Christophe K."/>
            <person name="Cabau C."/>
            <person name="Louis A."/>
            <person name="Berthelot C."/>
            <person name="Parey E."/>
            <person name="Roest Crollius H."/>
            <person name="Montfort J."/>
            <person name="Robinson-Rechavi M."/>
            <person name="Bucao C."/>
            <person name="Bouchez O."/>
            <person name="Gislard M."/>
            <person name="Lluch J."/>
            <person name="Milhes M."/>
            <person name="Lampietro C."/>
            <person name="Lopez Roques C."/>
            <person name="Donnadieu C."/>
            <person name="Braasch I."/>
            <person name="Desvignes T."/>
            <person name="Postlethwait J."/>
            <person name="Bobe J."/>
            <person name="Guiguen Y."/>
        </authorList>
    </citation>
    <scope>NUCLEOTIDE SEQUENCE</scope>
    <source>
        <strain evidence="6">M-15738</strain>
        <tissue evidence="6">Blood</tissue>
    </source>
</reference>
<dbReference type="InterPro" id="IPR007110">
    <property type="entry name" value="Ig-like_dom"/>
</dbReference>
<evidence type="ECO:0000256" key="2">
    <source>
        <dbReference type="ARBA" id="ARBA00023157"/>
    </source>
</evidence>
<evidence type="ECO:0000313" key="6">
    <source>
        <dbReference type="EMBL" id="KAG5278027.1"/>
    </source>
</evidence>
<evidence type="ECO:0000259" key="5">
    <source>
        <dbReference type="PROSITE" id="PS50835"/>
    </source>
</evidence>
<protein>
    <recommendedName>
        <fullName evidence="5">Ig-like domain-containing protein</fullName>
    </recommendedName>
</protein>
<dbReference type="GO" id="GO:0007166">
    <property type="term" value="P:cell surface receptor signaling pathway"/>
    <property type="evidence" value="ECO:0007669"/>
    <property type="project" value="TreeGrafter"/>
</dbReference>
<dbReference type="AlphaFoldDB" id="A0AAV6GVT6"/>
<feature type="transmembrane region" description="Helical" evidence="4">
    <location>
        <begin position="16"/>
        <end position="37"/>
    </location>
</feature>
<evidence type="ECO:0000256" key="3">
    <source>
        <dbReference type="SAM" id="MobiDB-lite"/>
    </source>
</evidence>
<evidence type="ECO:0000256" key="1">
    <source>
        <dbReference type="ARBA" id="ARBA00022729"/>
    </source>
</evidence>
<keyword evidence="2" id="KW-1015">Disulfide bond</keyword>
<keyword evidence="4" id="KW-1133">Transmembrane helix</keyword>
<dbReference type="InterPro" id="IPR050488">
    <property type="entry name" value="Ig_Fc_receptor"/>
</dbReference>
<dbReference type="InterPro" id="IPR003599">
    <property type="entry name" value="Ig_sub"/>
</dbReference>
<feature type="domain" description="Ig-like" evidence="5">
    <location>
        <begin position="220"/>
        <end position="302"/>
    </location>
</feature>
<feature type="compositionally biased region" description="Basic and acidic residues" evidence="3">
    <location>
        <begin position="303"/>
        <end position="317"/>
    </location>
</feature>